<dbReference type="AlphaFoldDB" id="J0WYQ4"/>
<protein>
    <submittedName>
        <fullName evidence="2">Uncharacterized protein</fullName>
    </submittedName>
</protein>
<dbReference type="Proteomes" id="UP000006514">
    <property type="component" value="Unassembled WGS sequence"/>
</dbReference>
<sequence>MSYQAITADSVQPGMPANYWYPVQNPSAPRVGWFVDDGTCHGVLAGGGAPDEVEDEQFAGDDGAYESALSDEEDAVIPKLPIGVPAKYWYPIDNPSAPRVGWFVDEGTYHGALTGGSYSHVLDGEHFPFDDGVSEGAWSDEEDAMTPRSPLGSPAQLALREALPTLATLRDKTNCIAVAPAAANKTQVTVSGKDSNGRDHCRARARPAYGDENEPEARPAGQMSGTAIPSLWDRFRTSPSPANPHDDNLPQAAQRERPLDSPGDVTPNASSPSDDGCHAIDCEVAVETRPMSPLTLPPPMIQGPRVEPDRIVTSTFGDIMTSLPDRANAFDWDDDDDDDEYEDTDDYTY</sequence>
<feature type="region of interest" description="Disordered" evidence="1">
    <location>
        <begin position="185"/>
        <end position="277"/>
    </location>
</feature>
<reference evidence="3" key="1">
    <citation type="journal article" date="2012" name="Science">
        <title>The Paleozoic origin of enzymatic lignin decomposition reconstructed from 31 fungal genomes.</title>
        <authorList>
            <person name="Floudas D."/>
            <person name="Binder M."/>
            <person name="Riley R."/>
            <person name="Barry K."/>
            <person name="Blanchette R.A."/>
            <person name="Henrissat B."/>
            <person name="Martinez A.T."/>
            <person name="Otillar R."/>
            <person name="Spatafora J.W."/>
            <person name="Yadav J.S."/>
            <person name="Aerts A."/>
            <person name="Benoit I."/>
            <person name="Boyd A."/>
            <person name="Carlson A."/>
            <person name="Copeland A."/>
            <person name="Coutinho P.M."/>
            <person name="de Vries R.P."/>
            <person name="Ferreira P."/>
            <person name="Findley K."/>
            <person name="Foster B."/>
            <person name="Gaskell J."/>
            <person name="Glotzer D."/>
            <person name="Gorecki P."/>
            <person name="Heitman J."/>
            <person name="Hesse C."/>
            <person name="Hori C."/>
            <person name="Igarashi K."/>
            <person name="Jurgens J.A."/>
            <person name="Kallen N."/>
            <person name="Kersten P."/>
            <person name="Kohler A."/>
            <person name="Kuees U."/>
            <person name="Kumar T.K.A."/>
            <person name="Kuo A."/>
            <person name="LaButti K."/>
            <person name="Larrondo L.F."/>
            <person name="Lindquist E."/>
            <person name="Ling A."/>
            <person name="Lombard V."/>
            <person name="Lucas S."/>
            <person name="Lundell T."/>
            <person name="Martin R."/>
            <person name="McLaughlin D.J."/>
            <person name="Morgenstern I."/>
            <person name="Morin E."/>
            <person name="Murat C."/>
            <person name="Nagy L.G."/>
            <person name="Nolan M."/>
            <person name="Ohm R.A."/>
            <person name="Patyshakuliyeva A."/>
            <person name="Rokas A."/>
            <person name="Ruiz-Duenas F.J."/>
            <person name="Sabat G."/>
            <person name="Salamov A."/>
            <person name="Samejima M."/>
            <person name="Schmutz J."/>
            <person name="Slot J.C."/>
            <person name="St John F."/>
            <person name="Stenlid J."/>
            <person name="Sun H."/>
            <person name="Sun S."/>
            <person name="Syed K."/>
            <person name="Tsang A."/>
            <person name="Wiebenga A."/>
            <person name="Young D."/>
            <person name="Pisabarro A."/>
            <person name="Eastwood D.C."/>
            <person name="Martin F."/>
            <person name="Cullen D."/>
            <person name="Grigoriev I.V."/>
            <person name="Hibbett D.S."/>
        </authorList>
    </citation>
    <scope>NUCLEOTIDE SEQUENCE [LARGE SCALE GENOMIC DNA]</scope>
    <source>
        <strain evidence="3">TFB10046</strain>
    </source>
</reference>
<feature type="region of interest" description="Disordered" evidence="1">
    <location>
        <begin position="324"/>
        <end position="349"/>
    </location>
</feature>
<organism evidence="2 3">
    <name type="scientific">Auricularia subglabra (strain TFB-10046 / SS5)</name>
    <name type="common">White-rot fungus</name>
    <name type="synonym">Auricularia delicata (strain TFB10046)</name>
    <dbReference type="NCBI Taxonomy" id="717982"/>
    <lineage>
        <taxon>Eukaryota</taxon>
        <taxon>Fungi</taxon>
        <taxon>Dikarya</taxon>
        <taxon>Basidiomycota</taxon>
        <taxon>Agaricomycotina</taxon>
        <taxon>Agaricomycetes</taxon>
        <taxon>Auriculariales</taxon>
        <taxon>Auriculariaceae</taxon>
        <taxon>Auricularia</taxon>
    </lineage>
</organism>
<evidence type="ECO:0000313" key="2">
    <source>
        <dbReference type="EMBL" id="EJD41372.1"/>
    </source>
</evidence>
<dbReference type="InParanoid" id="J0WYQ4"/>
<keyword evidence="3" id="KW-1185">Reference proteome</keyword>
<evidence type="ECO:0000256" key="1">
    <source>
        <dbReference type="SAM" id="MobiDB-lite"/>
    </source>
</evidence>
<dbReference type="KEGG" id="adl:AURDEDRAFT_169531"/>
<feature type="compositionally biased region" description="Basic and acidic residues" evidence="1">
    <location>
        <begin position="244"/>
        <end position="259"/>
    </location>
</feature>
<proteinExistence type="predicted"/>
<gene>
    <name evidence="2" type="ORF">AURDEDRAFT_169531</name>
</gene>
<feature type="compositionally biased region" description="Polar residues" evidence="1">
    <location>
        <begin position="185"/>
        <end position="194"/>
    </location>
</feature>
<dbReference type="EMBL" id="JH687793">
    <property type="protein sequence ID" value="EJD41372.1"/>
    <property type="molecule type" value="Genomic_DNA"/>
</dbReference>
<evidence type="ECO:0000313" key="3">
    <source>
        <dbReference type="Proteomes" id="UP000006514"/>
    </source>
</evidence>
<feature type="compositionally biased region" description="Acidic residues" evidence="1">
    <location>
        <begin position="331"/>
        <end position="349"/>
    </location>
</feature>
<accession>J0WYQ4</accession>
<name>J0WYQ4_AURST</name>